<dbReference type="HOGENOM" id="CLU_042512_0_0_7"/>
<dbReference type="KEGG" id="dsf:UWK_01750"/>
<proteinExistence type="inferred from homology"/>
<dbReference type="Proteomes" id="UP000011721">
    <property type="component" value="Chromosome"/>
</dbReference>
<gene>
    <name evidence="6" type="primary">khpB</name>
    <name evidence="6" type="synonym">eloR</name>
    <name evidence="9" type="ordered locus">UWK_01750</name>
</gene>
<dbReference type="SUPFAM" id="SSF82708">
    <property type="entry name" value="R3H domain"/>
    <property type="match status" value="1"/>
</dbReference>
<dbReference type="InterPro" id="IPR036867">
    <property type="entry name" value="R3H_dom_sf"/>
</dbReference>
<dbReference type="GO" id="GO:0005737">
    <property type="term" value="C:cytoplasm"/>
    <property type="evidence" value="ECO:0007669"/>
    <property type="project" value="UniProtKB-SubCell"/>
</dbReference>
<name>M1P491_DESSD</name>
<comment type="domain">
    <text evidence="6">Has an N-terminal Jag-N domain and 2 RNA-binding domains (KH and R3H).</text>
</comment>
<dbReference type="GO" id="GO:0071555">
    <property type="term" value="P:cell wall organization"/>
    <property type="evidence" value="ECO:0007669"/>
    <property type="project" value="UniProtKB-KW"/>
</dbReference>
<evidence type="ECO:0000256" key="3">
    <source>
        <dbReference type="ARBA" id="ARBA00022960"/>
    </source>
</evidence>
<dbReference type="InterPro" id="IPR032782">
    <property type="entry name" value="KhpB_N"/>
</dbReference>
<accession>M1P491</accession>
<dbReference type="Pfam" id="PF14804">
    <property type="entry name" value="Jag_N"/>
    <property type="match status" value="1"/>
</dbReference>
<dbReference type="Gene3D" id="3.30.1370.50">
    <property type="entry name" value="R3H-like domain"/>
    <property type="match status" value="1"/>
</dbReference>
<dbReference type="Gene3D" id="3.30.30.80">
    <property type="entry name" value="probable RNA-binding protein from clostridium symbiosum atcc 14940"/>
    <property type="match status" value="1"/>
</dbReference>
<dbReference type="eggNOG" id="COG1847">
    <property type="taxonomic scope" value="Bacteria"/>
</dbReference>
<dbReference type="InterPro" id="IPR034079">
    <property type="entry name" value="R3H_KhpB"/>
</dbReference>
<dbReference type="GO" id="GO:0003723">
    <property type="term" value="F:RNA binding"/>
    <property type="evidence" value="ECO:0007669"/>
    <property type="project" value="UniProtKB-UniRule"/>
</dbReference>
<dbReference type="InterPro" id="IPR015946">
    <property type="entry name" value="KH_dom-like_a/b"/>
</dbReference>
<dbReference type="SMART" id="SM00393">
    <property type="entry name" value="R3H"/>
    <property type="match status" value="1"/>
</dbReference>
<dbReference type="PROSITE" id="PS51061">
    <property type="entry name" value="R3H"/>
    <property type="match status" value="1"/>
</dbReference>
<evidence type="ECO:0000256" key="5">
    <source>
        <dbReference type="ARBA" id="ARBA00023316"/>
    </source>
</evidence>
<dbReference type="HAMAP" id="MF_00867">
    <property type="entry name" value="KhpB"/>
    <property type="match status" value="1"/>
</dbReference>
<dbReference type="PANTHER" id="PTHR35800:SF1">
    <property type="entry name" value="RNA-BINDING PROTEIN KHPB"/>
    <property type="match status" value="1"/>
</dbReference>
<evidence type="ECO:0000256" key="2">
    <source>
        <dbReference type="ARBA" id="ARBA00022884"/>
    </source>
</evidence>
<feature type="domain" description="R3H" evidence="8">
    <location>
        <begin position="217"/>
        <end position="283"/>
    </location>
</feature>
<dbReference type="PANTHER" id="PTHR35800">
    <property type="entry name" value="PROTEIN JAG"/>
    <property type="match status" value="1"/>
</dbReference>
<dbReference type="OrthoDB" id="9794483at2"/>
<evidence type="ECO:0000256" key="6">
    <source>
        <dbReference type="HAMAP-Rule" id="MF_00867"/>
    </source>
</evidence>
<dbReference type="InterPro" id="IPR038008">
    <property type="entry name" value="Jag_KH"/>
</dbReference>
<keyword evidence="2 6" id="KW-0694">RNA-binding</keyword>
<comment type="similarity">
    <text evidence="6">Belongs to the KhpB RNA-binding protein family.</text>
</comment>
<comment type="caution">
    <text evidence="6">Lacks conserved residue(s) required for the propagation of feature annotation.</text>
</comment>
<evidence type="ECO:0000313" key="9">
    <source>
        <dbReference type="EMBL" id="AGF78308.1"/>
    </source>
</evidence>
<comment type="subcellular location">
    <subcellularLocation>
        <location evidence="6">Cytoplasm</location>
    </subcellularLocation>
</comment>
<dbReference type="InterPro" id="IPR039247">
    <property type="entry name" value="KhpB"/>
</dbReference>
<keyword evidence="3 6" id="KW-0133">Cell shape</keyword>
<dbReference type="PATRIC" id="fig|1167006.5.peg.1932"/>
<keyword evidence="5 6" id="KW-0961">Cell wall biogenesis/degradation</keyword>
<dbReference type="CDD" id="cd02414">
    <property type="entry name" value="KH-II_Jag"/>
    <property type="match status" value="1"/>
</dbReference>
<dbReference type="RefSeq" id="WP_015403999.1">
    <property type="nucleotide sequence ID" value="NC_020304.1"/>
</dbReference>
<dbReference type="GO" id="GO:0008360">
    <property type="term" value="P:regulation of cell shape"/>
    <property type="evidence" value="ECO:0007669"/>
    <property type="project" value="UniProtKB-KW"/>
</dbReference>
<comment type="subunit">
    <text evidence="6">Forms a complex with KhpA.</text>
</comment>
<keyword evidence="10" id="KW-1185">Reference proteome</keyword>
<evidence type="ECO:0000256" key="4">
    <source>
        <dbReference type="ARBA" id="ARBA00023186"/>
    </source>
</evidence>
<feature type="region of interest" description="Disordered" evidence="7">
    <location>
        <begin position="280"/>
        <end position="314"/>
    </location>
</feature>
<dbReference type="AlphaFoldDB" id="M1P491"/>
<dbReference type="SMART" id="SM01245">
    <property type="entry name" value="Jag_N"/>
    <property type="match status" value="1"/>
</dbReference>
<dbReference type="InterPro" id="IPR001374">
    <property type="entry name" value="R3H_dom"/>
</dbReference>
<sequence length="314" mass="34484">MSAAKIDFYGKEVTDAIEKACDTLRVPQEELDIEVVETGSLGIFGLIRKKAHIRAVVKGLGIISDAGVQEEKHEVSAPVKPSRAKAKVKAQKTAAPEKVTVAAETNENETIVEAVAKEEVKKQSAPEKTPVEIQPESVEFVRLQLEELLKLMAFPSEVTAELEDGTIRCQVGDEYEEALTGQDGKIIDSLQYLLRKLAARHVEEKIHLSIDVGEFREKRKVELMERAKELAALVKEDGKTQAIPPLNPSERRIVHVALQEDKDIRSRSVGDGLFKKILIYKPGKGKPPGTGKRGGRGRRGKAGSGQKPQESNDS</sequence>
<evidence type="ECO:0000256" key="1">
    <source>
        <dbReference type="ARBA" id="ARBA00022490"/>
    </source>
</evidence>
<dbReference type="Gene3D" id="3.30.300.20">
    <property type="match status" value="1"/>
</dbReference>
<organism evidence="9 10">
    <name type="scientific">Desulfocapsa sulfexigens (strain DSM 10523 / SB164P1)</name>
    <dbReference type="NCBI Taxonomy" id="1167006"/>
    <lineage>
        <taxon>Bacteria</taxon>
        <taxon>Pseudomonadati</taxon>
        <taxon>Thermodesulfobacteriota</taxon>
        <taxon>Desulfobulbia</taxon>
        <taxon>Desulfobulbales</taxon>
        <taxon>Desulfocapsaceae</taxon>
        <taxon>Desulfocapsa</taxon>
    </lineage>
</organism>
<protein>
    <recommendedName>
        <fullName evidence="6">RNA-binding protein KhpB</fullName>
    </recommendedName>
    <alternativeName>
        <fullName evidence="6">RNA-binding protein EloR</fullName>
    </alternativeName>
</protein>
<dbReference type="GO" id="GO:0009252">
    <property type="term" value="P:peptidoglycan biosynthetic process"/>
    <property type="evidence" value="ECO:0007669"/>
    <property type="project" value="UniProtKB-UniRule"/>
</dbReference>
<keyword evidence="4 6" id="KW-0143">Chaperone</keyword>
<dbReference type="CDD" id="cd02644">
    <property type="entry name" value="R3H_jag"/>
    <property type="match status" value="1"/>
</dbReference>
<dbReference type="STRING" id="1167006.UWK_01750"/>
<evidence type="ECO:0000256" key="7">
    <source>
        <dbReference type="SAM" id="MobiDB-lite"/>
    </source>
</evidence>
<dbReference type="InterPro" id="IPR038247">
    <property type="entry name" value="Jag_N_dom_sf"/>
</dbReference>
<dbReference type="EMBL" id="CP003985">
    <property type="protein sequence ID" value="AGF78308.1"/>
    <property type="molecule type" value="Genomic_DNA"/>
</dbReference>
<comment type="function">
    <text evidence="6">A probable RNA chaperone. Forms a complex with KhpA which binds to cellular RNA and controls its expression. Plays a role in peptidoglycan (PG) homeostasis and cell length regulation.</text>
</comment>
<reference evidence="10" key="1">
    <citation type="journal article" date="2013" name="Stand. Genomic Sci.">
        <title>Complete genome sequence of Desulfocapsa sulfexigens, a marine deltaproteobacterium specialized in disproportionating inorganic sulfur compounds.</title>
        <authorList>
            <person name="Finster K.W."/>
            <person name="Kjeldsen K.U."/>
            <person name="Kube M."/>
            <person name="Reinhardt R."/>
            <person name="Mussmann M."/>
            <person name="Amann R."/>
            <person name="Schreiber L."/>
        </authorList>
    </citation>
    <scope>NUCLEOTIDE SEQUENCE [LARGE SCALE GENOMIC DNA]</scope>
    <source>
        <strain evidence="10">DSM 10523 / SB164P1</strain>
    </source>
</reference>
<dbReference type="Pfam" id="PF01424">
    <property type="entry name" value="R3H"/>
    <property type="match status" value="1"/>
</dbReference>
<keyword evidence="1 6" id="KW-0963">Cytoplasm</keyword>
<evidence type="ECO:0000313" key="10">
    <source>
        <dbReference type="Proteomes" id="UP000011721"/>
    </source>
</evidence>
<evidence type="ECO:0000259" key="8">
    <source>
        <dbReference type="PROSITE" id="PS51061"/>
    </source>
</evidence>